<keyword evidence="3" id="KW-1185">Reference proteome</keyword>
<feature type="domain" description="SnoaL-like" evidence="1">
    <location>
        <begin position="11"/>
        <end position="82"/>
    </location>
</feature>
<reference evidence="2" key="2">
    <citation type="submission" date="2023-01" db="EMBL/GenBank/DDBJ databases">
        <title>Draft genome sequence of Methylophaga thalassica strain NBRC 102424.</title>
        <authorList>
            <person name="Sun Q."/>
            <person name="Mori K."/>
        </authorList>
    </citation>
    <scope>NUCLEOTIDE SEQUENCE</scope>
    <source>
        <strain evidence="2">NBRC 102424</strain>
    </source>
</reference>
<evidence type="ECO:0000313" key="2">
    <source>
        <dbReference type="EMBL" id="GLQ00537.1"/>
    </source>
</evidence>
<dbReference type="SUPFAM" id="SSF54427">
    <property type="entry name" value="NTF2-like"/>
    <property type="match status" value="1"/>
</dbReference>
<protein>
    <recommendedName>
        <fullName evidence="1">SnoaL-like domain-containing protein</fullName>
    </recommendedName>
</protein>
<dbReference type="Pfam" id="PF12680">
    <property type="entry name" value="SnoaL_2"/>
    <property type="match status" value="1"/>
</dbReference>
<comment type="caution">
    <text evidence="2">The sequence shown here is derived from an EMBL/GenBank/DDBJ whole genome shotgun (WGS) entry which is preliminary data.</text>
</comment>
<dbReference type="InterPro" id="IPR037401">
    <property type="entry name" value="SnoaL-like"/>
</dbReference>
<evidence type="ECO:0000259" key="1">
    <source>
        <dbReference type="Pfam" id="PF12680"/>
    </source>
</evidence>
<name>A0ABQ5TYR7_9GAMM</name>
<dbReference type="RefSeq" id="WP_284723483.1">
    <property type="nucleotide sequence ID" value="NZ_BSND01000006.1"/>
</dbReference>
<sequence length="120" mass="13394">MDKNAAEQFAHEWIAAWNSHDLTQILSHYDDDFEMTSPLIVKLMGEPSGKLKGKKVIGDYWAKGLEKYPSLHFKLQHILCGAGSLTLIYDGISGISAEVLHFGPSGKVCRSYAHYLPDED</sequence>
<dbReference type="Gene3D" id="3.10.450.50">
    <property type="match status" value="1"/>
</dbReference>
<gene>
    <name evidence="2" type="ORF">GCM10007891_23900</name>
</gene>
<dbReference type="EMBL" id="BSND01000006">
    <property type="protein sequence ID" value="GLQ00537.1"/>
    <property type="molecule type" value="Genomic_DNA"/>
</dbReference>
<organism evidence="2 3">
    <name type="scientific">Methylophaga thalassica</name>
    <dbReference type="NCBI Taxonomy" id="40223"/>
    <lineage>
        <taxon>Bacteria</taxon>
        <taxon>Pseudomonadati</taxon>
        <taxon>Pseudomonadota</taxon>
        <taxon>Gammaproteobacteria</taxon>
        <taxon>Thiotrichales</taxon>
        <taxon>Piscirickettsiaceae</taxon>
        <taxon>Methylophaga</taxon>
    </lineage>
</organism>
<dbReference type="InterPro" id="IPR032710">
    <property type="entry name" value="NTF2-like_dom_sf"/>
</dbReference>
<accession>A0ABQ5TYR7</accession>
<proteinExistence type="predicted"/>
<dbReference type="Proteomes" id="UP001161423">
    <property type="component" value="Unassembled WGS sequence"/>
</dbReference>
<reference evidence="2" key="1">
    <citation type="journal article" date="2014" name="Int. J. Syst. Evol. Microbiol.">
        <title>Complete genome of a new Firmicutes species belonging to the dominant human colonic microbiota ('Ruminococcus bicirculans') reveals two chromosomes and a selective capacity to utilize plant glucans.</title>
        <authorList>
            <consortium name="NISC Comparative Sequencing Program"/>
            <person name="Wegmann U."/>
            <person name="Louis P."/>
            <person name="Goesmann A."/>
            <person name="Henrissat B."/>
            <person name="Duncan S.H."/>
            <person name="Flint H.J."/>
        </authorList>
    </citation>
    <scope>NUCLEOTIDE SEQUENCE</scope>
    <source>
        <strain evidence="2">NBRC 102424</strain>
    </source>
</reference>
<evidence type="ECO:0000313" key="3">
    <source>
        <dbReference type="Proteomes" id="UP001161423"/>
    </source>
</evidence>